<dbReference type="EC" id="1.7.1.17" evidence="6"/>
<evidence type="ECO:0000313" key="9">
    <source>
        <dbReference type="Proteomes" id="UP000664303"/>
    </source>
</evidence>
<evidence type="ECO:0000256" key="1">
    <source>
        <dbReference type="ARBA" id="ARBA00022630"/>
    </source>
</evidence>
<sequence length="203" mass="21961">MKQVLVLNSSLNGAQGNSSRLASQFVSALRQRGEIEVTERDLANSDLPHLGAEEMRAWATPADERDARQGELAKISDDLIGELQLADTLVVGMPLYNFGIPSVFKAWIDRIARAGITFKYTESGPQGLLQGKKVYVLAARGGVYAGTDTDTQSQYLKNVFAFVGLSDVEFIYAEGLAMGDKAAELAWAQADEKIGELMNSQAA</sequence>
<dbReference type="Pfam" id="PF02525">
    <property type="entry name" value="Flavodoxin_2"/>
    <property type="match status" value="1"/>
</dbReference>
<keyword evidence="4 6" id="KW-0520">NAD</keyword>
<feature type="domain" description="Flavodoxin-like fold" evidence="7">
    <location>
        <begin position="2"/>
        <end position="196"/>
    </location>
</feature>
<evidence type="ECO:0000256" key="2">
    <source>
        <dbReference type="ARBA" id="ARBA00022643"/>
    </source>
</evidence>
<name>A0A939DBD4_9GAMM</name>
<reference evidence="8" key="1">
    <citation type="submission" date="2021-02" db="EMBL/GenBank/DDBJ databases">
        <title>PHA producing bacteria isolated from coastal sediment in Guangdong, Shenzhen.</title>
        <authorList>
            <person name="Zheng W."/>
            <person name="Yu S."/>
            <person name="Huang Y."/>
        </authorList>
    </citation>
    <scope>NUCLEOTIDE SEQUENCE</scope>
    <source>
        <strain evidence="8">TN14-10</strain>
    </source>
</reference>
<dbReference type="InterPro" id="IPR029039">
    <property type="entry name" value="Flavoprotein-like_sf"/>
</dbReference>
<dbReference type="GO" id="GO:0009055">
    <property type="term" value="F:electron transfer activity"/>
    <property type="evidence" value="ECO:0007669"/>
    <property type="project" value="UniProtKB-UniRule"/>
</dbReference>
<comment type="caution">
    <text evidence="6">Lacks conserved residue(s) required for the propagation of feature annotation.</text>
</comment>
<feature type="binding site" evidence="6">
    <location>
        <position position="10"/>
    </location>
    <ligand>
        <name>FMN</name>
        <dbReference type="ChEBI" id="CHEBI:58210"/>
    </ligand>
</feature>
<keyword evidence="2 6" id="KW-0288">FMN</keyword>
<comment type="catalytic activity">
    <reaction evidence="6">
        <text>2 a quinone + NADH + H(+) = 2 a 1,4-benzosemiquinone + NAD(+)</text>
        <dbReference type="Rhea" id="RHEA:65952"/>
        <dbReference type="ChEBI" id="CHEBI:15378"/>
        <dbReference type="ChEBI" id="CHEBI:57540"/>
        <dbReference type="ChEBI" id="CHEBI:57945"/>
        <dbReference type="ChEBI" id="CHEBI:132124"/>
        <dbReference type="ChEBI" id="CHEBI:134225"/>
    </reaction>
</comment>
<proteinExistence type="inferred from homology"/>
<dbReference type="GO" id="GO:0016652">
    <property type="term" value="F:oxidoreductase activity, acting on NAD(P)H as acceptor"/>
    <property type="evidence" value="ECO:0007669"/>
    <property type="project" value="UniProtKB-UniRule"/>
</dbReference>
<evidence type="ECO:0000313" key="8">
    <source>
        <dbReference type="EMBL" id="MBN7794950.1"/>
    </source>
</evidence>
<evidence type="ECO:0000259" key="7">
    <source>
        <dbReference type="Pfam" id="PF02525"/>
    </source>
</evidence>
<dbReference type="PANTHER" id="PTHR43741:SF2">
    <property type="entry name" value="FMN-DEPENDENT NADH:QUINONE OXIDOREDUCTASE"/>
    <property type="match status" value="1"/>
</dbReference>
<comment type="cofactor">
    <cofactor evidence="6">
        <name>FMN</name>
        <dbReference type="ChEBI" id="CHEBI:58210"/>
    </cofactor>
    <text evidence="6">Binds 1 FMN per subunit.</text>
</comment>
<comment type="function">
    <text evidence="6">Also exhibits azoreductase activity. Catalyzes the reductive cleavage of the azo bond in aromatic azo compounds to the corresponding amines.</text>
</comment>
<dbReference type="SUPFAM" id="SSF52218">
    <property type="entry name" value="Flavoproteins"/>
    <property type="match status" value="1"/>
</dbReference>
<dbReference type="EMBL" id="JAFKCZ010000001">
    <property type="protein sequence ID" value="MBN7794950.1"/>
    <property type="molecule type" value="Genomic_DNA"/>
</dbReference>
<comment type="function">
    <text evidence="6">Quinone reductase that provides resistance to thiol-specific stress caused by electrophilic quinones.</text>
</comment>
<evidence type="ECO:0000256" key="4">
    <source>
        <dbReference type="ARBA" id="ARBA00023027"/>
    </source>
</evidence>
<dbReference type="InterPro" id="IPR050104">
    <property type="entry name" value="FMN-dep_NADH:Q_OxRdtase_AzoR1"/>
</dbReference>
<protein>
    <recommendedName>
        <fullName evidence="6">FMN dependent NADH:quinone oxidoreductase</fullName>
        <ecNumber evidence="6">1.6.5.-</ecNumber>
    </recommendedName>
    <alternativeName>
        <fullName evidence="6">Azo-dye reductase</fullName>
    </alternativeName>
    <alternativeName>
        <fullName evidence="6">FMN-dependent NADH-azo compound oxidoreductase</fullName>
    </alternativeName>
    <alternativeName>
        <fullName evidence="6">FMN-dependent NADH-azoreductase</fullName>
        <ecNumber evidence="6">1.7.1.17</ecNumber>
    </alternativeName>
</protein>
<evidence type="ECO:0000256" key="5">
    <source>
        <dbReference type="ARBA" id="ARBA00048542"/>
    </source>
</evidence>
<dbReference type="EC" id="1.6.5.-" evidence="6"/>
<dbReference type="RefSeq" id="WP_206558404.1">
    <property type="nucleotide sequence ID" value="NZ_JAFKCZ010000001.1"/>
</dbReference>
<keyword evidence="1 6" id="KW-0285">Flavoprotein</keyword>
<dbReference type="AlphaFoldDB" id="A0A939DBD4"/>
<dbReference type="GO" id="GO:0010181">
    <property type="term" value="F:FMN binding"/>
    <property type="evidence" value="ECO:0007669"/>
    <property type="project" value="UniProtKB-UniRule"/>
</dbReference>
<comment type="subunit">
    <text evidence="6">Homodimer.</text>
</comment>
<gene>
    <name evidence="6" type="primary">azoR</name>
    <name evidence="8" type="ORF">JYP50_00010</name>
</gene>
<evidence type="ECO:0000256" key="6">
    <source>
        <dbReference type="HAMAP-Rule" id="MF_01216"/>
    </source>
</evidence>
<comment type="similarity">
    <text evidence="6">Belongs to the azoreductase type 1 family.</text>
</comment>
<comment type="caution">
    <text evidence="8">The sequence shown here is derived from an EMBL/GenBank/DDBJ whole genome shotgun (WGS) entry which is preliminary data.</text>
</comment>
<dbReference type="InterPro" id="IPR023048">
    <property type="entry name" value="NADH:quinone_OxRdtase_FMN_depd"/>
</dbReference>
<accession>A0A939DBD4</accession>
<dbReference type="GO" id="GO:0016655">
    <property type="term" value="F:oxidoreductase activity, acting on NAD(P)H, quinone or similar compound as acceptor"/>
    <property type="evidence" value="ECO:0007669"/>
    <property type="project" value="InterPro"/>
</dbReference>
<dbReference type="InterPro" id="IPR003680">
    <property type="entry name" value="Flavodoxin_fold"/>
</dbReference>
<dbReference type="PANTHER" id="PTHR43741">
    <property type="entry name" value="FMN-DEPENDENT NADH-AZOREDUCTASE 1"/>
    <property type="match status" value="1"/>
</dbReference>
<dbReference type="HAMAP" id="MF_01216">
    <property type="entry name" value="Azoreductase_type1"/>
    <property type="match status" value="1"/>
</dbReference>
<keyword evidence="9" id="KW-1185">Reference proteome</keyword>
<dbReference type="Proteomes" id="UP000664303">
    <property type="component" value="Unassembled WGS sequence"/>
</dbReference>
<dbReference type="Gene3D" id="3.40.50.360">
    <property type="match status" value="1"/>
</dbReference>
<organism evidence="8 9">
    <name type="scientific">Parahaliea mediterranea</name>
    <dbReference type="NCBI Taxonomy" id="651086"/>
    <lineage>
        <taxon>Bacteria</taxon>
        <taxon>Pseudomonadati</taxon>
        <taxon>Pseudomonadota</taxon>
        <taxon>Gammaproteobacteria</taxon>
        <taxon>Cellvibrionales</taxon>
        <taxon>Halieaceae</taxon>
        <taxon>Parahaliea</taxon>
    </lineage>
</organism>
<evidence type="ECO:0000256" key="3">
    <source>
        <dbReference type="ARBA" id="ARBA00023002"/>
    </source>
</evidence>
<comment type="catalytic activity">
    <reaction evidence="5">
        <text>N,N-dimethyl-1,4-phenylenediamine + anthranilate + 2 NAD(+) = 2-(4-dimethylaminophenyl)diazenylbenzoate + 2 NADH + 2 H(+)</text>
        <dbReference type="Rhea" id="RHEA:55872"/>
        <dbReference type="ChEBI" id="CHEBI:15378"/>
        <dbReference type="ChEBI" id="CHEBI:15783"/>
        <dbReference type="ChEBI" id="CHEBI:16567"/>
        <dbReference type="ChEBI" id="CHEBI:57540"/>
        <dbReference type="ChEBI" id="CHEBI:57945"/>
        <dbReference type="ChEBI" id="CHEBI:71579"/>
        <dbReference type="EC" id="1.7.1.17"/>
    </reaction>
    <physiologicalReaction direction="right-to-left" evidence="5">
        <dbReference type="Rhea" id="RHEA:55874"/>
    </physiologicalReaction>
</comment>
<keyword evidence="3 6" id="KW-0560">Oxidoreductase</keyword>